<dbReference type="InterPro" id="IPR018691">
    <property type="entry name" value="DUF2188"/>
</dbReference>
<evidence type="ECO:0000256" key="1">
    <source>
        <dbReference type="SAM" id="MobiDB-lite"/>
    </source>
</evidence>
<organism evidence="2 3">
    <name type="scientific">Oceanobacillus profundus</name>
    <dbReference type="NCBI Taxonomy" id="372463"/>
    <lineage>
        <taxon>Bacteria</taxon>
        <taxon>Bacillati</taxon>
        <taxon>Bacillota</taxon>
        <taxon>Bacilli</taxon>
        <taxon>Bacillales</taxon>
        <taxon>Bacillaceae</taxon>
        <taxon>Oceanobacillus</taxon>
    </lineage>
</organism>
<dbReference type="OrthoDB" id="8858565at2"/>
<feature type="region of interest" description="Disordered" evidence="1">
    <location>
        <begin position="52"/>
        <end position="87"/>
    </location>
</feature>
<keyword evidence="3" id="KW-1185">Reference proteome</keyword>
<gene>
    <name evidence="2" type="ORF">D1B32_14865</name>
</gene>
<comment type="caution">
    <text evidence="2">The sequence shown here is derived from an EMBL/GenBank/DDBJ whole genome shotgun (WGS) entry which is preliminary data.</text>
</comment>
<evidence type="ECO:0000313" key="2">
    <source>
        <dbReference type="EMBL" id="RHW31049.1"/>
    </source>
</evidence>
<dbReference type="AlphaFoldDB" id="A0A417YEJ2"/>
<evidence type="ECO:0000313" key="3">
    <source>
        <dbReference type="Proteomes" id="UP000285456"/>
    </source>
</evidence>
<sequence>MPWTLNDYPSSMKNLNELTRKKAIDIANSMVDEGYEDDRAIPIAITQAKEWRENAEKDEIEDYKKHGKPTERSKEGKKYDSNPERLEEGEQVIAHEDGWAVQSSGAKRASEVFDKKDEAVKRAKEIAKNKGTSLTIYKQDGTVQDKQTFHE</sequence>
<protein>
    <submittedName>
        <fullName evidence="2">DUF2188 domain-containing protein</fullName>
    </submittedName>
</protein>
<accession>A0A417YEJ2</accession>
<dbReference type="Pfam" id="PF09954">
    <property type="entry name" value="DUF2188"/>
    <property type="match status" value="1"/>
</dbReference>
<proteinExistence type="predicted"/>
<dbReference type="EMBL" id="QWEH01000010">
    <property type="protein sequence ID" value="RHW31049.1"/>
    <property type="molecule type" value="Genomic_DNA"/>
</dbReference>
<dbReference type="RefSeq" id="WP_095311704.1">
    <property type="nucleotide sequence ID" value="NZ_JAUOPF010000012.1"/>
</dbReference>
<reference evidence="2 3" key="1">
    <citation type="journal article" date="2007" name="Int. J. Syst. Evol. Microbiol.">
        <title>Oceanobacillus profundus sp. nov., isolated from a deep-sea sediment core.</title>
        <authorList>
            <person name="Kim Y.G."/>
            <person name="Choi D.H."/>
            <person name="Hyun S."/>
            <person name="Cho B.C."/>
        </authorList>
    </citation>
    <scope>NUCLEOTIDE SEQUENCE [LARGE SCALE GENOMIC DNA]</scope>
    <source>
        <strain evidence="2 3">DSM 18246</strain>
    </source>
</reference>
<dbReference type="Proteomes" id="UP000285456">
    <property type="component" value="Unassembled WGS sequence"/>
</dbReference>
<name>A0A417YEJ2_9BACI</name>